<reference evidence="2 3" key="1">
    <citation type="submission" date="2018-12" db="EMBL/GenBank/DDBJ databases">
        <title>Flammeovirga pectinis sp. nov., isolated from the gut of the Korean scallop, Patinopecten yessoensis.</title>
        <authorList>
            <person name="Bae J.-W."/>
            <person name="Jeong Y.-S."/>
            <person name="Kang W."/>
        </authorList>
    </citation>
    <scope>NUCLEOTIDE SEQUENCE [LARGE SCALE GENOMIC DNA]</scope>
    <source>
        <strain evidence="2 3">L12M1</strain>
    </source>
</reference>
<dbReference type="KEGG" id="fll:EI427_13775"/>
<feature type="transmembrane region" description="Helical" evidence="1">
    <location>
        <begin position="199"/>
        <end position="217"/>
    </location>
</feature>
<keyword evidence="1" id="KW-1133">Transmembrane helix</keyword>
<accession>A0A3Q9FPW2</accession>
<feature type="transmembrane region" description="Helical" evidence="1">
    <location>
        <begin position="99"/>
        <end position="119"/>
    </location>
</feature>
<evidence type="ECO:0000313" key="3">
    <source>
        <dbReference type="Proteomes" id="UP000267268"/>
    </source>
</evidence>
<feature type="transmembrane region" description="Helical" evidence="1">
    <location>
        <begin position="60"/>
        <end position="87"/>
    </location>
</feature>
<sequence length="239" mass="28067">MNLHDTYQSYTQDKQPKWSWKYELFKFFGKGILLFILITIPFILLIRTSIFLYHSYNVPTWLGLIGGMSVVSVCLFFYLFVGYSLFMKSEKYKFSHIKVMGIVSFVFVIAYVLFAVFSFSGKNAQTNKVKSEYADLHPYLKISVRTLLFFDKNVLITSLSRVPEDYNKMGLQTKKRSLHYIQNTGYTHAMDLRTKGRPFWMIWIAQIYFNILGFNVVRHTGTADHLHISISTYERQGSW</sequence>
<gene>
    <name evidence="2" type="ORF">EI427_13775</name>
</gene>
<proteinExistence type="predicted"/>
<dbReference type="Proteomes" id="UP000267268">
    <property type="component" value="Chromosome 1"/>
</dbReference>
<keyword evidence="3" id="KW-1185">Reference proteome</keyword>
<dbReference type="EMBL" id="CP034562">
    <property type="protein sequence ID" value="AZQ63271.1"/>
    <property type="molecule type" value="Genomic_DNA"/>
</dbReference>
<dbReference type="OrthoDB" id="1524180at2"/>
<evidence type="ECO:0000313" key="2">
    <source>
        <dbReference type="EMBL" id="AZQ63271.1"/>
    </source>
</evidence>
<keyword evidence="1" id="KW-0812">Transmembrane</keyword>
<evidence type="ECO:0000256" key="1">
    <source>
        <dbReference type="SAM" id="Phobius"/>
    </source>
</evidence>
<dbReference type="RefSeq" id="WP_126615598.1">
    <property type="nucleotide sequence ID" value="NZ_CP034562.1"/>
</dbReference>
<name>A0A3Q9FPW2_9BACT</name>
<dbReference type="AlphaFoldDB" id="A0A3Q9FPW2"/>
<keyword evidence="1" id="KW-0472">Membrane</keyword>
<feature type="transmembrane region" description="Helical" evidence="1">
    <location>
        <begin position="31"/>
        <end position="54"/>
    </location>
</feature>
<protein>
    <submittedName>
        <fullName evidence="2">Uncharacterized protein</fullName>
    </submittedName>
</protein>
<organism evidence="2 3">
    <name type="scientific">Flammeovirga pectinis</name>
    <dbReference type="NCBI Taxonomy" id="2494373"/>
    <lineage>
        <taxon>Bacteria</taxon>
        <taxon>Pseudomonadati</taxon>
        <taxon>Bacteroidota</taxon>
        <taxon>Cytophagia</taxon>
        <taxon>Cytophagales</taxon>
        <taxon>Flammeovirgaceae</taxon>
        <taxon>Flammeovirga</taxon>
    </lineage>
</organism>